<keyword evidence="2" id="KW-0472">Membrane</keyword>
<dbReference type="EMBL" id="JAJEQX010000045">
    <property type="protein sequence ID" value="MCC2256026.1"/>
    <property type="molecule type" value="Genomic_DNA"/>
</dbReference>
<keyword evidence="2" id="KW-0812">Transmembrane</keyword>
<keyword evidence="1" id="KW-0175">Coiled coil</keyword>
<keyword evidence="2" id="KW-1133">Transmembrane helix</keyword>
<sequence>MNKEEILEKSRMENKNQDERERAVAAQANTYGMLGMAVIFIILFLIRFFVKGGNAYDLFAMYFGFIAVSSIYRWKVLGGKAAAVSAVMMSVITVIWMVLYIIYG</sequence>
<accession>A0ABS8G1B8</accession>
<proteinExistence type="predicted"/>
<dbReference type="InterPro" id="IPR045620">
    <property type="entry name" value="DUF6442"/>
</dbReference>
<evidence type="ECO:0000313" key="3">
    <source>
        <dbReference type="EMBL" id="MCC2256026.1"/>
    </source>
</evidence>
<dbReference type="RefSeq" id="WP_227709007.1">
    <property type="nucleotide sequence ID" value="NZ_JAJEQX010000045.1"/>
</dbReference>
<dbReference type="Pfam" id="PF20040">
    <property type="entry name" value="DUF6442"/>
    <property type="match status" value="1"/>
</dbReference>
<reference evidence="3 4" key="1">
    <citation type="submission" date="2021-10" db="EMBL/GenBank/DDBJ databases">
        <title>Anaerobic single-cell dispensing facilitates the cultivation of human gut bacteria.</title>
        <authorList>
            <person name="Afrizal A."/>
        </authorList>
    </citation>
    <scope>NUCLEOTIDE SEQUENCE [LARGE SCALE GENOMIC DNA]</scope>
    <source>
        <strain evidence="3 4">CLA-AA-H200</strain>
    </source>
</reference>
<name>A0ABS8G1B8_9FIRM</name>
<evidence type="ECO:0000313" key="4">
    <source>
        <dbReference type="Proteomes" id="UP001198151"/>
    </source>
</evidence>
<feature type="transmembrane region" description="Helical" evidence="2">
    <location>
        <begin position="30"/>
        <end position="50"/>
    </location>
</feature>
<gene>
    <name evidence="3" type="ORF">LKD70_16670</name>
</gene>
<protein>
    <submittedName>
        <fullName evidence="3">DUF6442 family protein</fullName>
    </submittedName>
</protein>
<keyword evidence="4" id="KW-1185">Reference proteome</keyword>
<dbReference type="Proteomes" id="UP001198151">
    <property type="component" value="Unassembled WGS sequence"/>
</dbReference>
<comment type="caution">
    <text evidence="3">The sequence shown here is derived from an EMBL/GenBank/DDBJ whole genome shotgun (WGS) entry which is preliminary data.</text>
</comment>
<feature type="transmembrane region" description="Helical" evidence="2">
    <location>
        <begin position="81"/>
        <end position="103"/>
    </location>
</feature>
<evidence type="ECO:0000256" key="2">
    <source>
        <dbReference type="SAM" id="Phobius"/>
    </source>
</evidence>
<feature type="coiled-coil region" evidence="1">
    <location>
        <begin position="2"/>
        <end position="29"/>
    </location>
</feature>
<evidence type="ECO:0000256" key="1">
    <source>
        <dbReference type="SAM" id="Coils"/>
    </source>
</evidence>
<feature type="transmembrane region" description="Helical" evidence="2">
    <location>
        <begin position="56"/>
        <end position="74"/>
    </location>
</feature>
<organism evidence="3 4">
    <name type="scientific">Ruminococcus turbiniformis</name>
    <dbReference type="NCBI Taxonomy" id="2881258"/>
    <lineage>
        <taxon>Bacteria</taxon>
        <taxon>Bacillati</taxon>
        <taxon>Bacillota</taxon>
        <taxon>Clostridia</taxon>
        <taxon>Eubacteriales</taxon>
        <taxon>Oscillospiraceae</taxon>
        <taxon>Ruminococcus</taxon>
    </lineage>
</organism>